<gene>
    <name evidence="1" type="ORF">NP493_67g05018</name>
</gene>
<comment type="caution">
    <text evidence="1">The sequence shown here is derived from an EMBL/GenBank/DDBJ whole genome shotgun (WGS) entry which is preliminary data.</text>
</comment>
<evidence type="ECO:0000313" key="1">
    <source>
        <dbReference type="EMBL" id="KAK2190831.1"/>
    </source>
</evidence>
<protein>
    <submittedName>
        <fullName evidence="1">Uncharacterized protein</fullName>
    </submittedName>
</protein>
<keyword evidence="2" id="KW-1185">Reference proteome</keyword>
<reference evidence="1" key="1">
    <citation type="journal article" date="2023" name="Mol. Biol. Evol.">
        <title>Third-Generation Sequencing Reveals the Adaptive Role of the Epigenome in Three Deep-Sea Polychaetes.</title>
        <authorList>
            <person name="Perez M."/>
            <person name="Aroh O."/>
            <person name="Sun Y."/>
            <person name="Lan Y."/>
            <person name="Juniper S.K."/>
            <person name="Young C.R."/>
            <person name="Angers B."/>
            <person name="Qian P.Y."/>
        </authorList>
    </citation>
    <scope>NUCLEOTIDE SEQUENCE</scope>
    <source>
        <strain evidence="1">R07B-5</strain>
    </source>
</reference>
<sequence>MFNQLEIVYTTGKGNHLVSCVVPGDCVPAVELLIQATIRKDAGVLDTNDFIFPSIGSTLHCGGWDAMHKVCENAQIESSVINGTNQRGRLSTIYAGLDVAPEDRSHFYYHMGHSEKVNMGTYQRPLAMMAITKVGKHIMDLDVCTGKEGKGEKTAECVDEANSSVVSSGKPALPKFMDENEMHRDLYEKVRTKVMNEQRKTQMKARRALYNK</sequence>
<proteinExistence type="predicted"/>
<dbReference type="AlphaFoldDB" id="A0AAD9P9R5"/>
<dbReference type="EMBL" id="JAODUO010000067">
    <property type="protein sequence ID" value="KAK2190831.1"/>
    <property type="molecule type" value="Genomic_DNA"/>
</dbReference>
<accession>A0AAD9P9R5</accession>
<name>A0AAD9P9R5_RIDPI</name>
<evidence type="ECO:0000313" key="2">
    <source>
        <dbReference type="Proteomes" id="UP001209878"/>
    </source>
</evidence>
<dbReference type="PANTHER" id="PTHR33480">
    <property type="entry name" value="SET DOMAIN-CONTAINING PROTEIN-RELATED"/>
    <property type="match status" value="1"/>
</dbReference>
<dbReference type="Proteomes" id="UP001209878">
    <property type="component" value="Unassembled WGS sequence"/>
</dbReference>
<dbReference type="PANTHER" id="PTHR33480:SF1">
    <property type="entry name" value="TYR RECOMBINASE DOMAIN-CONTAINING PROTEIN"/>
    <property type="match status" value="1"/>
</dbReference>
<organism evidence="1 2">
    <name type="scientific">Ridgeia piscesae</name>
    <name type="common">Tubeworm</name>
    <dbReference type="NCBI Taxonomy" id="27915"/>
    <lineage>
        <taxon>Eukaryota</taxon>
        <taxon>Metazoa</taxon>
        <taxon>Spiralia</taxon>
        <taxon>Lophotrochozoa</taxon>
        <taxon>Annelida</taxon>
        <taxon>Polychaeta</taxon>
        <taxon>Sedentaria</taxon>
        <taxon>Canalipalpata</taxon>
        <taxon>Sabellida</taxon>
        <taxon>Siboglinidae</taxon>
        <taxon>Ridgeia</taxon>
    </lineage>
</organism>